<keyword evidence="3" id="KW-1185">Reference proteome</keyword>
<feature type="chain" id="PRO_5041467299" evidence="1">
    <location>
        <begin position="22"/>
        <end position="142"/>
    </location>
</feature>
<keyword evidence="1" id="KW-0732">Signal</keyword>
<evidence type="ECO:0000313" key="2">
    <source>
        <dbReference type="EMBL" id="KAJ3787939.1"/>
    </source>
</evidence>
<evidence type="ECO:0000256" key="1">
    <source>
        <dbReference type="SAM" id="SignalP"/>
    </source>
</evidence>
<gene>
    <name evidence="2" type="ORF">GGU10DRAFT_347636</name>
</gene>
<accession>A0AA38NN82</accession>
<dbReference type="Proteomes" id="UP001163798">
    <property type="component" value="Unassembled WGS sequence"/>
</dbReference>
<reference evidence="2" key="1">
    <citation type="submission" date="2022-08" db="EMBL/GenBank/DDBJ databases">
        <authorList>
            <consortium name="DOE Joint Genome Institute"/>
            <person name="Min B."/>
            <person name="Riley R."/>
            <person name="Sierra-Patev S."/>
            <person name="Naranjo-Ortiz M."/>
            <person name="Looney B."/>
            <person name="Konkel Z."/>
            <person name="Slot J.C."/>
            <person name="Sakamoto Y."/>
            <person name="Steenwyk J.L."/>
            <person name="Rokas A."/>
            <person name="Carro J."/>
            <person name="Camarero S."/>
            <person name="Ferreira P."/>
            <person name="Molpeceres G."/>
            <person name="Ruiz-Duenas F.J."/>
            <person name="Serrano A."/>
            <person name="Henrissat B."/>
            <person name="Drula E."/>
            <person name="Hughes K.W."/>
            <person name="Mata J.L."/>
            <person name="Ishikawa N.K."/>
            <person name="Vargas-Isla R."/>
            <person name="Ushijima S."/>
            <person name="Smith C.A."/>
            <person name="Ahrendt S."/>
            <person name="Andreopoulos W."/>
            <person name="He G."/>
            <person name="Labutti K."/>
            <person name="Lipzen A."/>
            <person name="Ng V."/>
            <person name="Sandor L."/>
            <person name="Barry K."/>
            <person name="Martinez A.T."/>
            <person name="Xiao Y."/>
            <person name="Gibbons J.G."/>
            <person name="Terashima K."/>
            <person name="Hibbett D.S."/>
            <person name="Grigoriev I.V."/>
        </authorList>
    </citation>
    <scope>NUCLEOTIDE SEQUENCE</scope>
    <source>
        <strain evidence="2">TFB10291</strain>
    </source>
</reference>
<feature type="signal peptide" evidence="1">
    <location>
        <begin position="1"/>
        <end position="21"/>
    </location>
</feature>
<proteinExistence type="predicted"/>
<dbReference type="EMBL" id="MU793283">
    <property type="protein sequence ID" value="KAJ3787939.1"/>
    <property type="molecule type" value="Genomic_DNA"/>
</dbReference>
<dbReference type="AlphaFoldDB" id="A0AA38NN82"/>
<protein>
    <submittedName>
        <fullName evidence="2">Uncharacterized protein</fullName>
    </submittedName>
</protein>
<evidence type="ECO:0000313" key="3">
    <source>
        <dbReference type="Proteomes" id="UP001163798"/>
    </source>
</evidence>
<name>A0AA38NN82_9AGAR</name>
<comment type="caution">
    <text evidence="2">The sequence shown here is derived from an EMBL/GenBank/DDBJ whole genome shotgun (WGS) entry which is preliminary data.</text>
</comment>
<organism evidence="2 3">
    <name type="scientific">Lentinula aff. detonsa</name>
    <dbReference type="NCBI Taxonomy" id="2804958"/>
    <lineage>
        <taxon>Eukaryota</taxon>
        <taxon>Fungi</taxon>
        <taxon>Dikarya</taxon>
        <taxon>Basidiomycota</taxon>
        <taxon>Agaricomycotina</taxon>
        <taxon>Agaricomycetes</taxon>
        <taxon>Agaricomycetidae</taxon>
        <taxon>Agaricales</taxon>
        <taxon>Marasmiineae</taxon>
        <taxon>Omphalotaceae</taxon>
        <taxon>Lentinula</taxon>
    </lineage>
</organism>
<sequence>MLNIFTAIIVAIALLAVTVDASPIGSKRLPTRQDGLLFTRESSNAPSSGSGHDPAEIINTAVGAAAATSKALAVTGALPKIKDATHKGVQKVKTTLNNVKDKAHTAETKVQLGGEELRNKLSFHKHEDGVNTDGVNTDDSMY</sequence>